<dbReference type="PANTHER" id="PTHR23523:SF2">
    <property type="entry name" value="2-NITROIMIDAZOLE TRANSPORTER"/>
    <property type="match status" value="1"/>
</dbReference>
<organism evidence="7 8">
    <name type="scientific">Psychromicrobium lacuslunae</name>
    <dbReference type="NCBI Taxonomy" id="1618207"/>
    <lineage>
        <taxon>Bacteria</taxon>
        <taxon>Bacillati</taxon>
        <taxon>Actinomycetota</taxon>
        <taxon>Actinomycetes</taxon>
        <taxon>Micrococcales</taxon>
        <taxon>Micrococcaceae</taxon>
        <taxon>Psychromicrobium</taxon>
    </lineage>
</organism>
<dbReference type="OrthoDB" id="5317164at2"/>
<feature type="transmembrane region" description="Helical" evidence="5">
    <location>
        <begin position="79"/>
        <end position="97"/>
    </location>
</feature>
<dbReference type="GO" id="GO:0022857">
    <property type="term" value="F:transmembrane transporter activity"/>
    <property type="evidence" value="ECO:0007669"/>
    <property type="project" value="InterPro"/>
</dbReference>
<feature type="domain" description="Major facilitator superfamily (MFS) profile" evidence="6">
    <location>
        <begin position="11"/>
        <end position="400"/>
    </location>
</feature>
<dbReference type="Proteomes" id="UP000061839">
    <property type="component" value="Chromosome"/>
</dbReference>
<sequence>MVKSASFKGRVLALVGILLAAGTLRSAVTVVPPVVPDIAKDLAIDSLTIGLMGMLPTLAFALFGFFTPLMMRWTSLEKLLIASMSVAAIGQVARVFAPNTPVFLIFTVLALAGLGAGNVLLPPLVKHYFPDRLGLVTALYVTMISVGTALPAQFAVPVSAAAGWQTSLASWAAFNFIAAVPWLITLFSESRRGKTAPADATAGEPPSEAPLKLSVWRSPMGLGLTLMFGCTSLNTYSMFAWMPQILTEAGLSQAAAGSMLALFAGLGLPLSLIIPLFASRMRNPMPIVLVLLVSFVAGYLGLLLSPGNLTWLWVVLAGIGPGTFPLSLLLINMRTRSKQGAGALSGFSQGVGYGLACIGPLLFGILHQATGGWTVGFLFLFVTLALLGVGALYACRPSFLEDQQLKR</sequence>
<dbReference type="PATRIC" id="fig|1618207.4.peg.1466"/>
<reference evidence="7 8" key="1">
    <citation type="journal article" date="2015" name="Genome Announc.">
        <title>Complete Genome Sequencing of Protease-Producing Novel Arthrobacter sp. Strain IHBB 11108 Using PacBio Single-Molecule Real-Time Sequencing Technology.</title>
        <authorList>
            <person name="Kiran S."/>
            <person name="Swarnkar M.K."/>
            <person name="Pal M."/>
            <person name="Thakur R."/>
            <person name="Tewari R."/>
            <person name="Singh A.K."/>
            <person name="Gulati A."/>
        </authorList>
    </citation>
    <scope>NUCLEOTIDE SEQUENCE [LARGE SCALE GENOMIC DNA]</scope>
    <source>
        <strain evidence="7 8">IHBB 11108</strain>
    </source>
</reference>
<comment type="subcellular location">
    <subcellularLocation>
        <location evidence="1">Cell membrane</location>
        <topology evidence="1">Multi-pass membrane protein</topology>
    </subcellularLocation>
</comment>
<accession>A0A0D4BYE8</accession>
<evidence type="ECO:0000256" key="4">
    <source>
        <dbReference type="ARBA" id="ARBA00023136"/>
    </source>
</evidence>
<evidence type="ECO:0000256" key="2">
    <source>
        <dbReference type="ARBA" id="ARBA00022692"/>
    </source>
</evidence>
<feature type="transmembrane region" description="Helical" evidence="5">
    <location>
        <begin position="372"/>
        <end position="395"/>
    </location>
</feature>
<gene>
    <name evidence="7" type="ORF">UM93_07240</name>
</gene>
<dbReference type="InterPro" id="IPR011701">
    <property type="entry name" value="MFS"/>
</dbReference>
<feature type="transmembrane region" description="Helical" evidence="5">
    <location>
        <begin position="42"/>
        <end position="67"/>
    </location>
</feature>
<dbReference type="RefSeq" id="WP_045074683.1">
    <property type="nucleotide sequence ID" value="NZ_CP011005.1"/>
</dbReference>
<keyword evidence="2 5" id="KW-0812">Transmembrane</keyword>
<protein>
    <recommendedName>
        <fullName evidence="6">Major facilitator superfamily (MFS) profile domain-containing protein</fullName>
    </recommendedName>
</protein>
<dbReference type="GO" id="GO:0005886">
    <property type="term" value="C:plasma membrane"/>
    <property type="evidence" value="ECO:0007669"/>
    <property type="project" value="UniProtKB-SubCell"/>
</dbReference>
<feature type="transmembrane region" description="Helical" evidence="5">
    <location>
        <begin position="133"/>
        <end position="156"/>
    </location>
</feature>
<dbReference type="SUPFAM" id="SSF103473">
    <property type="entry name" value="MFS general substrate transporter"/>
    <property type="match status" value="1"/>
</dbReference>
<dbReference type="AlphaFoldDB" id="A0A0D4BYE8"/>
<keyword evidence="4 5" id="KW-0472">Membrane</keyword>
<dbReference type="HOGENOM" id="CLU_038046_0_0_11"/>
<dbReference type="PROSITE" id="PS50850">
    <property type="entry name" value="MFS"/>
    <property type="match status" value="1"/>
</dbReference>
<name>A0A0D4BYE8_9MICC</name>
<evidence type="ECO:0000313" key="8">
    <source>
        <dbReference type="Proteomes" id="UP000061839"/>
    </source>
</evidence>
<keyword evidence="3 5" id="KW-1133">Transmembrane helix</keyword>
<dbReference type="Pfam" id="PF07690">
    <property type="entry name" value="MFS_1"/>
    <property type="match status" value="1"/>
</dbReference>
<feature type="transmembrane region" description="Helical" evidence="5">
    <location>
        <begin position="343"/>
        <end position="366"/>
    </location>
</feature>
<dbReference type="PANTHER" id="PTHR23523">
    <property type="match status" value="1"/>
</dbReference>
<dbReference type="EMBL" id="CP011005">
    <property type="protein sequence ID" value="AJT41358.1"/>
    <property type="molecule type" value="Genomic_DNA"/>
</dbReference>
<dbReference type="InterPro" id="IPR020846">
    <property type="entry name" value="MFS_dom"/>
</dbReference>
<keyword evidence="8" id="KW-1185">Reference proteome</keyword>
<dbReference type="STRING" id="1618207.UM93_07240"/>
<feature type="transmembrane region" description="Helical" evidence="5">
    <location>
        <begin position="168"/>
        <end position="187"/>
    </location>
</feature>
<dbReference type="InterPro" id="IPR036259">
    <property type="entry name" value="MFS_trans_sf"/>
</dbReference>
<feature type="transmembrane region" description="Helical" evidence="5">
    <location>
        <begin position="285"/>
        <end position="304"/>
    </location>
</feature>
<evidence type="ECO:0000313" key="7">
    <source>
        <dbReference type="EMBL" id="AJT41358.1"/>
    </source>
</evidence>
<feature type="transmembrane region" description="Helical" evidence="5">
    <location>
        <begin position="254"/>
        <end position="278"/>
    </location>
</feature>
<feature type="transmembrane region" description="Helical" evidence="5">
    <location>
        <begin position="103"/>
        <end position="121"/>
    </location>
</feature>
<proteinExistence type="predicted"/>
<dbReference type="InterPro" id="IPR052524">
    <property type="entry name" value="MFS_Cyanate_Porter"/>
</dbReference>
<dbReference type="KEGG" id="ari:UM93_07240"/>
<evidence type="ECO:0000256" key="1">
    <source>
        <dbReference type="ARBA" id="ARBA00004651"/>
    </source>
</evidence>
<evidence type="ECO:0000256" key="5">
    <source>
        <dbReference type="SAM" id="Phobius"/>
    </source>
</evidence>
<feature type="transmembrane region" description="Helical" evidence="5">
    <location>
        <begin position="310"/>
        <end position="331"/>
    </location>
</feature>
<evidence type="ECO:0000256" key="3">
    <source>
        <dbReference type="ARBA" id="ARBA00022989"/>
    </source>
</evidence>
<evidence type="ECO:0000259" key="6">
    <source>
        <dbReference type="PROSITE" id="PS50850"/>
    </source>
</evidence>
<dbReference type="Gene3D" id="1.20.1250.20">
    <property type="entry name" value="MFS general substrate transporter like domains"/>
    <property type="match status" value="1"/>
</dbReference>
<feature type="transmembrane region" description="Helical" evidence="5">
    <location>
        <begin position="221"/>
        <end position="242"/>
    </location>
</feature>